<name>A0A6J6EBT7_9ZZZZ</name>
<organism evidence="2">
    <name type="scientific">freshwater metagenome</name>
    <dbReference type="NCBI Taxonomy" id="449393"/>
    <lineage>
        <taxon>unclassified sequences</taxon>
        <taxon>metagenomes</taxon>
        <taxon>ecological metagenomes</taxon>
    </lineage>
</organism>
<dbReference type="AlphaFoldDB" id="A0A6J6EBT7"/>
<sequence length="108" mass="11973">MNNLNTRIAKKITSGVATMWCAYIFAAIALISLPRAIESGDTLVIVSWVAQTFLQLVLLSIIMVGQKVQSAIVEKQISETHEAALIELKELKELSREIHLLVTNVKKN</sequence>
<gene>
    <name evidence="2" type="ORF">UFOPK1689_00786</name>
</gene>
<dbReference type="EMBL" id="CAEZTN010000023">
    <property type="protein sequence ID" value="CAB4572785.1"/>
    <property type="molecule type" value="Genomic_DNA"/>
</dbReference>
<accession>A0A6J6EBT7</accession>
<evidence type="ECO:0000313" key="2">
    <source>
        <dbReference type="EMBL" id="CAB4572785.1"/>
    </source>
</evidence>
<feature type="transmembrane region" description="Helical" evidence="1">
    <location>
        <begin position="12"/>
        <end position="33"/>
    </location>
</feature>
<protein>
    <submittedName>
        <fullName evidence="2">Unannotated protein</fullName>
    </submittedName>
</protein>
<proteinExistence type="predicted"/>
<keyword evidence="1" id="KW-0812">Transmembrane</keyword>
<keyword evidence="1" id="KW-0472">Membrane</keyword>
<feature type="transmembrane region" description="Helical" evidence="1">
    <location>
        <begin position="45"/>
        <end position="65"/>
    </location>
</feature>
<reference evidence="2" key="1">
    <citation type="submission" date="2020-05" db="EMBL/GenBank/DDBJ databases">
        <authorList>
            <person name="Chiriac C."/>
            <person name="Salcher M."/>
            <person name="Ghai R."/>
            <person name="Kavagutti S V."/>
        </authorList>
    </citation>
    <scope>NUCLEOTIDE SEQUENCE</scope>
</reference>
<evidence type="ECO:0000256" key="1">
    <source>
        <dbReference type="SAM" id="Phobius"/>
    </source>
</evidence>
<keyword evidence="1" id="KW-1133">Transmembrane helix</keyword>